<name>A0A7I9VB04_9ACTN</name>
<reference evidence="3" key="1">
    <citation type="submission" date="2019-06" db="EMBL/GenBank/DDBJ databases">
        <title>Gordonia isolated from sludge of a wastewater treatment plant.</title>
        <authorList>
            <person name="Tamura T."/>
            <person name="Aoyama K."/>
            <person name="Kang Y."/>
            <person name="Saito S."/>
            <person name="Akiyama N."/>
            <person name="Yazawa K."/>
            <person name="Gonoi T."/>
            <person name="Mikami Y."/>
        </authorList>
    </citation>
    <scope>NUCLEOTIDE SEQUENCE [LARGE SCALE GENOMIC DNA]</scope>
    <source>
        <strain evidence="3">NBRC 107696</strain>
    </source>
</reference>
<proteinExistence type="predicted"/>
<dbReference type="Proteomes" id="UP000444960">
    <property type="component" value="Unassembled WGS sequence"/>
</dbReference>
<gene>
    <name evidence="2" type="ORF">nbrc107696_29940</name>
</gene>
<accession>A0A7I9VB04</accession>
<keyword evidence="3" id="KW-1185">Reference proteome</keyword>
<feature type="transmembrane region" description="Helical" evidence="1">
    <location>
        <begin position="62"/>
        <end position="83"/>
    </location>
</feature>
<evidence type="ECO:0000256" key="1">
    <source>
        <dbReference type="SAM" id="Phobius"/>
    </source>
</evidence>
<keyword evidence="1" id="KW-1133">Transmembrane helix</keyword>
<dbReference type="EMBL" id="BJOV01000005">
    <property type="protein sequence ID" value="GEE02548.1"/>
    <property type="molecule type" value="Genomic_DNA"/>
</dbReference>
<comment type="caution">
    <text evidence="2">The sequence shown here is derived from an EMBL/GenBank/DDBJ whole genome shotgun (WGS) entry which is preliminary data.</text>
</comment>
<keyword evidence="1" id="KW-0472">Membrane</keyword>
<feature type="transmembrane region" description="Helical" evidence="1">
    <location>
        <begin position="26"/>
        <end position="50"/>
    </location>
</feature>
<protein>
    <submittedName>
        <fullName evidence="2">Uncharacterized protein</fullName>
    </submittedName>
</protein>
<dbReference type="InterPro" id="IPR011047">
    <property type="entry name" value="Quinoprotein_ADH-like_sf"/>
</dbReference>
<evidence type="ECO:0000313" key="3">
    <source>
        <dbReference type="Proteomes" id="UP000444960"/>
    </source>
</evidence>
<feature type="transmembrane region" description="Helical" evidence="1">
    <location>
        <begin position="103"/>
        <end position="125"/>
    </location>
</feature>
<organism evidence="2 3">
    <name type="scientific">Gordonia spumicola</name>
    <dbReference type="NCBI Taxonomy" id="589161"/>
    <lineage>
        <taxon>Bacteria</taxon>
        <taxon>Bacillati</taxon>
        <taxon>Actinomycetota</taxon>
        <taxon>Actinomycetes</taxon>
        <taxon>Mycobacteriales</taxon>
        <taxon>Gordoniaceae</taxon>
        <taxon>Gordonia</taxon>
    </lineage>
</organism>
<sequence length="519" mass="53592">MSAAAASIAAIRGSDPVASADAADVLLVGICVVVLCCVAVAAATGGWISWSTVRARRIDRAMLGATFGFLYFFAAAAAVAALAEVSSRQPTLGALDVHASAGLTTIAVVSAMVALTCLMVVVCTVDHHVTRAGRRRMSAMTSGAALVTTVCAAVAAIAVGGSDGRVAAGPVEAAAVAVPPDPVAIDTVAFRFETADDSAQVAASGAGFVVLGDEITSYDGITGRPRWTFDPQFRVHDVIPAGSGDTSTVVIVGSPVSMGLDGITGRVLWRSASIPYGGMGYGASTLVGVDYFDPRIRVLDHRTGGTAIDANLTCPVVLGSDATHLVRAACDDPSRLVIAPLDGGDARTLRLTARPHGDVGTIRALGNSLFAVVASGEARTSEIVIIDADAGVEIDRFTSRLLPTAASASGLIALDESALGIVSFRDTRSRRTIGVRADEDTQVSVQKGAWVGDRFAVGMRGAMRVIDPRRRTVSPPRPVCTRTPDDEPTLRIRRGTGSFLVECFTDGDGYGDRELVGLR</sequence>
<keyword evidence="1" id="KW-0812">Transmembrane</keyword>
<evidence type="ECO:0000313" key="2">
    <source>
        <dbReference type="EMBL" id="GEE02548.1"/>
    </source>
</evidence>
<dbReference type="AlphaFoldDB" id="A0A7I9VB04"/>
<feature type="transmembrane region" description="Helical" evidence="1">
    <location>
        <begin position="137"/>
        <end position="159"/>
    </location>
</feature>
<dbReference type="SUPFAM" id="SSF50998">
    <property type="entry name" value="Quinoprotein alcohol dehydrogenase-like"/>
    <property type="match status" value="1"/>
</dbReference>